<proteinExistence type="predicted"/>
<name>A0A6J4J4W6_9PSEU</name>
<organism evidence="1">
    <name type="scientific">uncultured Actinomycetospora sp</name>
    <dbReference type="NCBI Taxonomy" id="1135996"/>
    <lineage>
        <taxon>Bacteria</taxon>
        <taxon>Bacillati</taxon>
        <taxon>Actinomycetota</taxon>
        <taxon>Actinomycetes</taxon>
        <taxon>Pseudonocardiales</taxon>
        <taxon>Pseudonocardiaceae</taxon>
        <taxon>Actinomycetospora</taxon>
        <taxon>environmental samples</taxon>
    </lineage>
</organism>
<feature type="non-terminal residue" evidence="1">
    <location>
        <position position="33"/>
    </location>
</feature>
<evidence type="ECO:0000313" key="1">
    <source>
        <dbReference type="EMBL" id="CAA9269010.1"/>
    </source>
</evidence>
<reference evidence="1" key="1">
    <citation type="submission" date="2020-02" db="EMBL/GenBank/DDBJ databases">
        <authorList>
            <person name="Meier V. D."/>
        </authorList>
    </citation>
    <scope>NUCLEOTIDE SEQUENCE</scope>
    <source>
        <strain evidence="1">AVDCRST_MAG54</strain>
    </source>
</reference>
<accession>A0A6J4J4W6</accession>
<sequence>MRSPRALLAELRTPGARSALAVGALAVLVAASG</sequence>
<dbReference type="EMBL" id="CADCTH010000367">
    <property type="protein sequence ID" value="CAA9269010.1"/>
    <property type="molecule type" value="Genomic_DNA"/>
</dbReference>
<gene>
    <name evidence="1" type="ORF">AVDCRST_MAG54-2887</name>
</gene>
<dbReference type="AlphaFoldDB" id="A0A6J4J4W6"/>
<protein>
    <submittedName>
        <fullName evidence="1">Uncharacterized protein</fullName>
    </submittedName>
</protein>